<dbReference type="Gene3D" id="2.40.50.140">
    <property type="entry name" value="Nucleic acid-binding proteins"/>
    <property type="match status" value="1"/>
</dbReference>
<evidence type="ECO:0000313" key="7">
    <source>
        <dbReference type="Proteomes" id="UP000607653"/>
    </source>
</evidence>
<evidence type="ECO:0000256" key="3">
    <source>
        <dbReference type="PROSITE-ProRule" id="PRU00209"/>
    </source>
</evidence>
<accession>A0A822Y8P7</accession>
<dbReference type="PANTHER" id="PTHR11586">
    <property type="entry name" value="TRNA-AMINOACYLATION COFACTOR ARC1 FAMILY MEMBER"/>
    <property type="match status" value="1"/>
</dbReference>
<dbReference type="Proteomes" id="UP000607653">
    <property type="component" value="Unassembled WGS sequence"/>
</dbReference>
<feature type="compositionally biased region" description="Basic and acidic residues" evidence="4">
    <location>
        <begin position="7"/>
        <end position="27"/>
    </location>
</feature>
<protein>
    <recommendedName>
        <fullName evidence="5">tRNA-binding domain-containing protein</fullName>
    </recommendedName>
</protein>
<dbReference type="InterPro" id="IPR051270">
    <property type="entry name" value="Tyrosine-tRNA_ligase_regulator"/>
</dbReference>
<dbReference type="InterPro" id="IPR002547">
    <property type="entry name" value="tRNA-bd_dom"/>
</dbReference>
<reference evidence="6 7" key="1">
    <citation type="journal article" date="2020" name="Mol. Biol. Evol.">
        <title>Distinct Expression and Methylation Patterns for Genes with Different Fates following a Single Whole-Genome Duplication in Flowering Plants.</title>
        <authorList>
            <person name="Shi T."/>
            <person name="Rahmani R.S."/>
            <person name="Gugger P.F."/>
            <person name="Wang M."/>
            <person name="Li H."/>
            <person name="Zhang Y."/>
            <person name="Li Z."/>
            <person name="Wang Q."/>
            <person name="Van de Peer Y."/>
            <person name="Marchal K."/>
            <person name="Chen J."/>
        </authorList>
    </citation>
    <scope>NUCLEOTIDE SEQUENCE [LARGE SCALE GENOMIC DNA]</scope>
    <source>
        <tissue evidence="6">Leaf</tissue>
    </source>
</reference>
<evidence type="ECO:0000313" key="6">
    <source>
        <dbReference type="EMBL" id="DAD28870.1"/>
    </source>
</evidence>
<gene>
    <name evidence="6" type="ORF">HUJ06_030338</name>
</gene>
<keyword evidence="2 3" id="KW-0694">RNA-binding</keyword>
<keyword evidence="1 3" id="KW-0820">tRNA-binding</keyword>
<dbReference type="InterPro" id="IPR012340">
    <property type="entry name" value="NA-bd_OB-fold"/>
</dbReference>
<dbReference type="AlphaFoldDB" id="A0A822Y8P7"/>
<evidence type="ECO:0000256" key="4">
    <source>
        <dbReference type="SAM" id="MobiDB-lite"/>
    </source>
</evidence>
<dbReference type="SUPFAM" id="SSF50249">
    <property type="entry name" value="Nucleic acid-binding proteins"/>
    <property type="match status" value="1"/>
</dbReference>
<dbReference type="Pfam" id="PF01588">
    <property type="entry name" value="tRNA_bind"/>
    <property type="match status" value="1"/>
</dbReference>
<evidence type="ECO:0000256" key="1">
    <source>
        <dbReference type="ARBA" id="ARBA00022555"/>
    </source>
</evidence>
<feature type="region of interest" description="Disordered" evidence="4">
    <location>
        <begin position="1"/>
        <end position="38"/>
    </location>
</feature>
<evidence type="ECO:0000256" key="2">
    <source>
        <dbReference type="ARBA" id="ARBA00022884"/>
    </source>
</evidence>
<dbReference type="GO" id="GO:0000049">
    <property type="term" value="F:tRNA binding"/>
    <property type="evidence" value="ECO:0007669"/>
    <property type="project" value="UniProtKB-UniRule"/>
</dbReference>
<dbReference type="PROSITE" id="PS50886">
    <property type="entry name" value="TRBD"/>
    <property type="match status" value="1"/>
</dbReference>
<name>A0A822Y8P7_NELNU</name>
<dbReference type="EMBL" id="DUZY01000002">
    <property type="protein sequence ID" value="DAD28870.1"/>
    <property type="molecule type" value="Genomic_DNA"/>
</dbReference>
<dbReference type="PANTHER" id="PTHR11586:SF33">
    <property type="entry name" value="AMINOACYL TRNA SYNTHASE COMPLEX-INTERACTING MULTIFUNCTIONAL PROTEIN 1"/>
    <property type="match status" value="1"/>
</dbReference>
<organism evidence="6 7">
    <name type="scientific">Nelumbo nucifera</name>
    <name type="common">Sacred lotus</name>
    <dbReference type="NCBI Taxonomy" id="4432"/>
    <lineage>
        <taxon>Eukaryota</taxon>
        <taxon>Viridiplantae</taxon>
        <taxon>Streptophyta</taxon>
        <taxon>Embryophyta</taxon>
        <taxon>Tracheophyta</taxon>
        <taxon>Spermatophyta</taxon>
        <taxon>Magnoliopsida</taxon>
        <taxon>Proteales</taxon>
        <taxon>Nelumbonaceae</taxon>
        <taxon>Nelumbo</taxon>
    </lineage>
</organism>
<proteinExistence type="predicted"/>
<sequence>MLVTMFKRGDCKYENGEKGAEDGDDKKRPNKSTVVAKPKATAEVETSISRLDIRVGLIKKVQKHPNVDSLYVKEIDVGEGSPRTVVSGFVKYIPLEEMQVLLFSFSP</sequence>
<comment type="caution">
    <text evidence="6">The sequence shown here is derived from an EMBL/GenBank/DDBJ whole genome shotgun (WGS) entry which is preliminary data.</text>
</comment>
<feature type="domain" description="TRNA-binding" evidence="5">
    <location>
        <begin position="47"/>
        <end position="107"/>
    </location>
</feature>
<keyword evidence="7" id="KW-1185">Reference proteome</keyword>
<evidence type="ECO:0000259" key="5">
    <source>
        <dbReference type="PROSITE" id="PS50886"/>
    </source>
</evidence>